<reference evidence="1 2" key="1">
    <citation type="journal article" date="2016" name="BMC Genomics">
        <title>Combined genomic and structural analyses of a cultured magnetotactic bacterium reveals its niche adaptation to a dynamic environment.</title>
        <authorList>
            <person name="Araujo A.C."/>
            <person name="Morillo V."/>
            <person name="Cypriano J."/>
            <person name="Teixeira L.C."/>
            <person name="Leao P."/>
            <person name="Lyra S."/>
            <person name="Almeida L.G."/>
            <person name="Bazylinski D.A."/>
            <person name="Vasconcellos A.T."/>
            <person name="Abreu F."/>
            <person name="Lins U."/>
        </authorList>
    </citation>
    <scope>NUCLEOTIDE SEQUENCE [LARGE SCALE GENOMIC DNA]</scope>
    <source>
        <strain evidence="1 2">IT-1</strain>
    </source>
</reference>
<proteinExistence type="predicted"/>
<dbReference type="RefSeq" id="WP_085440206.1">
    <property type="nucleotide sequence ID" value="NZ_LVJN01000012.1"/>
</dbReference>
<dbReference type="AlphaFoldDB" id="A0A1Y2K9P6"/>
<gene>
    <name evidence="1" type="ORF">MAIT1_04561</name>
</gene>
<evidence type="ECO:0000313" key="2">
    <source>
        <dbReference type="Proteomes" id="UP000194003"/>
    </source>
</evidence>
<protein>
    <submittedName>
        <fullName evidence="1">Uncharacterized protein</fullName>
    </submittedName>
</protein>
<dbReference type="Proteomes" id="UP000194003">
    <property type="component" value="Unassembled WGS sequence"/>
</dbReference>
<dbReference type="STRING" id="1434232.MAIT1_04561"/>
<sequence>MSDEIIKAWRERDDPLDDIIRHFTDDFARWDWCDVADEGRRICNLMFDLDIEKHSPFDGIFAGVAAQANHGAINAMAAALGVDGRVLYLALAHWSEEQDNPPQPVTFDALMEMGRKSIEGLNDSIDASIMVGEKNRPGPPRP</sequence>
<organism evidence="1 2">
    <name type="scientific">Magnetofaba australis IT-1</name>
    <dbReference type="NCBI Taxonomy" id="1434232"/>
    <lineage>
        <taxon>Bacteria</taxon>
        <taxon>Pseudomonadati</taxon>
        <taxon>Pseudomonadota</taxon>
        <taxon>Magnetococcia</taxon>
        <taxon>Magnetococcales</taxon>
        <taxon>Magnetococcaceae</taxon>
        <taxon>Magnetofaba</taxon>
    </lineage>
</organism>
<comment type="caution">
    <text evidence="1">The sequence shown here is derived from an EMBL/GenBank/DDBJ whole genome shotgun (WGS) entry which is preliminary data.</text>
</comment>
<keyword evidence="2" id="KW-1185">Reference proteome</keyword>
<name>A0A1Y2K9P6_9PROT</name>
<dbReference type="EMBL" id="LVJN01000012">
    <property type="protein sequence ID" value="OSM07674.1"/>
    <property type="molecule type" value="Genomic_DNA"/>
</dbReference>
<accession>A0A1Y2K9P6</accession>
<evidence type="ECO:0000313" key="1">
    <source>
        <dbReference type="EMBL" id="OSM07674.1"/>
    </source>
</evidence>